<dbReference type="PANTHER" id="PTHR43728:SF1">
    <property type="entry name" value="FE-S OXIDOREDUCTASE"/>
    <property type="match status" value="1"/>
</dbReference>
<dbReference type="GO" id="GO:0003824">
    <property type="term" value="F:catalytic activity"/>
    <property type="evidence" value="ECO:0007669"/>
    <property type="project" value="InterPro"/>
</dbReference>
<dbReference type="KEGG" id="nwa:Nwat_0785"/>
<dbReference type="SUPFAM" id="SSF102114">
    <property type="entry name" value="Radical SAM enzymes"/>
    <property type="match status" value="1"/>
</dbReference>
<organism evidence="8 9">
    <name type="scientific">Nitrosococcus watsoni (strain C-113)</name>
    <dbReference type="NCBI Taxonomy" id="105559"/>
    <lineage>
        <taxon>Bacteria</taxon>
        <taxon>Pseudomonadati</taxon>
        <taxon>Pseudomonadota</taxon>
        <taxon>Gammaproteobacteria</taxon>
        <taxon>Chromatiales</taxon>
        <taxon>Chromatiaceae</taxon>
        <taxon>Nitrosococcus</taxon>
    </lineage>
</organism>
<feature type="domain" description="Radical SAM core" evidence="6">
    <location>
        <begin position="26"/>
        <end position="163"/>
    </location>
</feature>
<dbReference type="InterPro" id="IPR024521">
    <property type="entry name" value="ArsS-like_C"/>
</dbReference>
<dbReference type="InterPro" id="IPR007197">
    <property type="entry name" value="rSAM"/>
</dbReference>
<evidence type="ECO:0000256" key="5">
    <source>
        <dbReference type="ARBA" id="ARBA00023014"/>
    </source>
</evidence>
<feature type="domain" description="Arsenosugar biosynthesis radical SAM protein ArsS-like C-terminal" evidence="7">
    <location>
        <begin position="182"/>
        <end position="318"/>
    </location>
</feature>
<evidence type="ECO:0000259" key="6">
    <source>
        <dbReference type="Pfam" id="PF04055"/>
    </source>
</evidence>
<accession>D8KBX7</accession>
<dbReference type="InterPro" id="IPR058240">
    <property type="entry name" value="rSAM_sf"/>
</dbReference>
<dbReference type="CDD" id="cd01335">
    <property type="entry name" value="Radical_SAM"/>
    <property type="match status" value="1"/>
</dbReference>
<keyword evidence="4" id="KW-0408">Iron</keyword>
<dbReference type="GO" id="GO:0051536">
    <property type="term" value="F:iron-sulfur cluster binding"/>
    <property type="evidence" value="ECO:0007669"/>
    <property type="project" value="UniProtKB-KW"/>
</dbReference>
<dbReference type="PANTHER" id="PTHR43728">
    <property type="entry name" value="SLR0304 PROTEIN"/>
    <property type="match status" value="1"/>
</dbReference>
<dbReference type="SFLD" id="SFLDS00029">
    <property type="entry name" value="Radical_SAM"/>
    <property type="match status" value="1"/>
</dbReference>
<dbReference type="HOGENOM" id="CLU_050695_0_0_6"/>
<keyword evidence="5" id="KW-0411">Iron-sulfur</keyword>
<dbReference type="RefSeq" id="WP_013219843.1">
    <property type="nucleotide sequence ID" value="NC_014315.1"/>
</dbReference>
<keyword evidence="3" id="KW-0479">Metal-binding</keyword>
<dbReference type="SFLD" id="SFLDG01067">
    <property type="entry name" value="SPASM/twitch_domain_containing"/>
    <property type="match status" value="1"/>
</dbReference>
<dbReference type="AlphaFoldDB" id="D8KBX7"/>
<dbReference type="InterPro" id="IPR013785">
    <property type="entry name" value="Aldolase_TIM"/>
</dbReference>
<evidence type="ECO:0000256" key="4">
    <source>
        <dbReference type="ARBA" id="ARBA00023004"/>
    </source>
</evidence>
<gene>
    <name evidence="8" type="ordered locus">Nwat_0785</name>
</gene>
<evidence type="ECO:0000313" key="8">
    <source>
        <dbReference type="EMBL" id="ADJ27738.1"/>
    </source>
</evidence>
<comment type="cofactor">
    <cofactor evidence="1">
        <name>[4Fe-4S] cluster</name>
        <dbReference type="ChEBI" id="CHEBI:49883"/>
    </cofactor>
</comment>
<dbReference type="GO" id="GO:0046872">
    <property type="term" value="F:metal ion binding"/>
    <property type="evidence" value="ECO:0007669"/>
    <property type="project" value="UniProtKB-KW"/>
</dbReference>
<name>D8KBX7_NITWC</name>
<dbReference type="Proteomes" id="UP000000393">
    <property type="component" value="Chromosome"/>
</dbReference>
<dbReference type="NCBIfam" id="TIGR04167">
    <property type="entry name" value="rSAM_SeCys"/>
    <property type="match status" value="1"/>
</dbReference>
<dbReference type="EMBL" id="CP002086">
    <property type="protein sequence ID" value="ADJ27738.1"/>
    <property type="molecule type" value="Genomic_DNA"/>
</dbReference>
<sequence>MHATLPLLQVTDFPALKRKNLEAVQVNLGYRCNQQCVHCHVGASPHRKEVMTQETIEQVVAFLQASNVTALDLTGGAPELNPYFRDLVTRARDLGIRVVDRCNLTILEEPGQGNLAKFLADQKVEIVASLPCYLEENVNRQRGRGVFEASIRALQALNCLGYGDENSALVLNLVYNPQGATLPPPQGKLEAEYKRQLRERYGIAFNNLFSLTNMPIQRFGSMLVSKGIFGKYMALLREAHQAENLASVMCRKLISVDWQGYVYDCDFNQMLGLSLVYAGKSRLHLSQLMEVDLAGNPIAIADHCYGCSAGQGSSCSGALG</sequence>
<evidence type="ECO:0000256" key="2">
    <source>
        <dbReference type="ARBA" id="ARBA00022691"/>
    </source>
</evidence>
<evidence type="ECO:0000256" key="3">
    <source>
        <dbReference type="ARBA" id="ARBA00022723"/>
    </source>
</evidence>
<proteinExistence type="predicted"/>
<dbReference type="InterPro" id="IPR026351">
    <property type="entry name" value="rSAM_ArsS-like"/>
</dbReference>
<reference evidence="8 9" key="1">
    <citation type="submission" date="2010-06" db="EMBL/GenBank/DDBJ databases">
        <title>Complete sequence of chromosome of Nitrosococcus watsoni C-113.</title>
        <authorList>
            <consortium name="US DOE Joint Genome Institute"/>
            <person name="Lucas S."/>
            <person name="Copeland A."/>
            <person name="Lapidus A."/>
            <person name="Cheng J.-F."/>
            <person name="Bruce D."/>
            <person name="Goodwin L."/>
            <person name="Pitluck S."/>
            <person name="Malfatti S.A."/>
            <person name="Chain P.S.G."/>
            <person name="Land M."/>
            <person name="Hauser L."/>
            <person name="Kyrpides N."/>
            <person name="Ivanova N."/>
            <person name="Cambell M.A."/>
            <person name="Heidelberg J.F."/>
            <person name="Klotz M.G."/>
            <person name="Woyke T."/>
        </authorList>
    </citation>
    <scope>NUCLEOTIDE SEQUENCE [LARGE SCALE GENOMIC DNA]</scope>
    <source>
        <strain evidence="8 9">C-113</strain>
    </source>
</reference>
<dbReference type="Gene3D" id="3.20.20.70">
    <property type="entry name" value="Aldolase class I"/>
    <property type="match status" value="1"/>
</dbReference>
<dbReference type="Pfam" id="PF04055">
    <property type="entry name" value="Radical_SAM"/>
    <property type="match status" value="1"/>
</dbReference>
<protein>
    <submittedName>
        <fullName evidence="8">Radical SAM domain protein</fullName>
    </submittedName>
</protein>
<keyword evidence="9" id="KW-1185">Reference proteome</keyword>
<dbReference type="eggNOG" id="COG0535">
    <property type="taxonomic scope" value="Bacteria"/>
</dbReference>
<evidence type="ECO:0000313" key="9">
    <source>
        <dbReference type="Proteomes" id="UP000000393"/>
    </source>
</evidence>
<evidence type="ECO:0000256" key="1">
    <source>
        <dbReference type="ARBA" id="ARBA00001966"/>
    </source>
</evidence>
<dbReference type="OrthoDB" id="9810775at2"/>
<keyword evidence="2" id="KW-0949">S-adenosyl-L-methionine</keyword>
<dbReference type="STRING" id="105559.Nwat_0785"/>
<evidence type="ECO:0000259" key="7">
    <source>
        <dbReference type="Pfam" id="PF12345"/>
    </source>
</evidence>
<dbReference type="Pfam" id="PF12345">
    <property type="entry name" value="DUF3641"/>
    <property type="match status" value="1"/>
</dbReference>